<evidence type="ECO:0000313" key="4">
    <source>
        <dbReference type="Proteomes" id="UP000015105"/>
    </source>
</evidence>
<evidence type="ECO:0000259" key="2">
    <source>
        <dbReference type="Pfam" id="PF24747"/>
    </source>
</evidence>
<evidence type="ECO:0000313" key="3">
    <source>
        <dbReference type="EnsemblPlants" id="AET2Gv21012300.2"/>
    </source>
</evidence>
<evidence type="ECO:0000256" key="1">
    <source>
        <dbReference type="SAM" id="MobiDB-lite"/>
    </source>
</evidence>
<feature type="compositionally biased region" description="Basic and acidic residues" evidence="1">
    <location>
        <begin position="13"/>
        <end position="24"/>
    </location>
</feature>
<dbReference type="InterPro" id="IPR056440">
    <property type="entry name" value="Zn-ribbon_GIR1"/>
</dbReference>
<feature type="compositionally biased region" description="Low complexity" evidence="1">
    <location>
        <begin position="148"/>
        <end position="172"/>
    </location>
</feature>
<accession>A0A453CYK5</accession>
<dbReference type="PANTHER" id="PTHR33177:SF24">
    <property type="entry name" value="FILAMENTOUS HEMAGGLUTININ TRANSPORTER"/>
    <property type="match status" value="1"/>
</dbReference>
<reference evidence="4" key="1">
    <citation type="journal article" date="2014" name="Science">
        <title>Ancient hybridizations among the ancestral genomes of bread wheat.</title>
        <authorList>
            <consortium name="International Wheat Genome Sequencing Consortium,"/>
            <person name="Marcussen T."/>
            <person name="Sandve S.R."/>
            <person name="Heier L."/>
            <person name="Spannagl M."/>
            <person name="Pfeifer M."/>
            <person name="Jakobsen K.S."/>
            <person name="Wulff B.B."/>
            <person name="Steuernagel B."/>
            <person name="Mayer K.F."/>
            <person name="Olsen O.A."/>
        </authorList>
    </citation>
    <scope>NUCLEOTIDE SEQUENCE [LARGE SCALE GENOMIC DNA]</scope>
    <source>
        <strain evidence="4">cv. AL8/78</strain>
    </source>
</reference>
<reference evidence="3" key="4">
    <citation type="submission" date="2019-03" db="UniProtKB">
        <authorList>
            <consortium name="EnsemblPlants"/>
        </authorList>
    </citation>
    <scope>IDENTIFICATION</scope>
</reference>
<reference evidence="3" key="5">
    <citation type="journal article" date="2021" name="G3 (Bethesda)">
        <title>Aegilops tauschii genome assembly Aet v5.0 features greater sequence contiguity and improved annotation.</title>
        <authorList>
            <person name="Wang L."/>
            <person name="Zhu T."/>
            <person name="Rodriguez J.C."/>
            <person name="Deal K.R."/>
            <person name="Dubcovsky J."/>
            <person name="McGuire P.E."/>
            <person name="Lux T."/>
            <person name="Spannagl M."/>
            <person name="Mayer K.F.X."/>
            <person name="Baldrich P."/>
            <person name="Meyers B.C."/>
            <person name="Huo N."/>
            <person name="Gu Y.Q."/>
            <person name="Zhou H."/>
            <person name="Devos K.M."/>
            <person name="Bennetzen J.L."/>
            <person name="Unver T."/>
            <person name="Budak H."/>
            <person name="Gulick P.J."/>
            <person name="Galiba G."/>
            <person name="Kalapos B."/>
            <person name="Nelson D.R."/>
            <person name="Li P."/>
            <person name="You F.M."/>
            <person name="Luo M.C."/>
            <person name="Dvorak J."/>
        </authorList>
    </citation>
    <scope>NUCLEOTIDE SEQUENCE [LARGE SCALE GENOMIC DNA]</scope>
    <source>
        <strain evidence="3">cv. AL8/78</strain>
    </source>
</reference>
<feature type="region of interest" description="Disordered" evidence="1">
    <location>
        <begin position="148"/>
        <end position="192"/>
    </location>
</feature>
<dbReference type="Gramene" id="AET2Gv21012300.2">
    <property type="protein sequence ID" value="AET2Gv21012300.2"/>
    <property type="gene ID" value="AET2Gv21012300"/>
</dbReference>
<feature type="region of interest" description="Disordered" evidence="1">
    <location>
        <begin position="102"/>
        <end position="125"/>
    </location>
</feature>
<dbReference type="Pfam" id="PF24747">
    <property type="entry name" value="Zn-ribbon_GIR1"/>
    <property type="match status" value="1"/>
</dbReference>
<dbReference type="PANTHER" id="PTHR33177">
    <property type="entry name" value="PUTATIVE-RELATED"/>
    <property type="match status" value="1"/>
</dbReference>
<feature type="domain" description="GIR1-like zinc ribbon" evidence="2">
    <location>
        <begin position="196"/>
        <end position="221"/>
    </location>
</feature>
<feature type="region of interest" description="Disordered" evidence="1">
    <location>
        <begin position="1"/>
        <end position="29"/>
    </location>
</feature>
<dbReference type="EnsemblPlants" id="AET2Gv21012300.2">
    <property type="protein sequence ID" value="AET2Gv21012300.2"/>
    <property type="gene ID" value="AET2Gv21012300"/>
</dbReference>
<protein>
    <recommendedName>
        <fullName evidence="2">GIR1-like zinc ribbon domain-containing protein</fullName>
    </recommendedName>
</protein>
<dbReference type="STRING" id="200361.A0A453CYK5"/>
<feature type="compositionally biased region" description="Low complexity" evidence="1">
    <location>
        <begin position="116"/>
        <end position="125"/>
    </location>
</feature>
<organism evidence="3 4">
    <name type="scientific">Aegilops tauschii subsp. strangulata</name>
    <name type="common">Goatgrass</name>
    <dbReference type="NCBI Taxonomy" id="200361"/>
    <lineage>
        <taxon>Eukaryota</taxon>
        <taxon>Viridiplantae</taxon>
        <taxon>Streptophyta</taxon>
        <taxon>Embryophyta</taxon>
        <taxon>Tracheophyta</taxon>
        <taxon>Spermatophyta</taxon>
        <taxon>Magnoliopsida</taxon>
        <taxon>Liliopsida</taxon>
        <taxon>Poales</taxon>
        <taxon>Poaceae</taxon>
        <taxon>BOP clade</taxon>
        <taxon>Pooideae</taxon>
        <taxon>Triticodae</taxon>
        <taxon>Triticeae</taxon>
        <taxon>Triticinae</taxon>
        <taxon>Aegilops</taxon>
    </lineage>
</organism>
<sequence length="249" mass="25637">LSLGRTTNRHRKVEAEQRTAEKGKGRMAAEVSSIARMLRGEAGKGRAGAGKSPEMVTMDLLGGCGGDAGGQDEVVDLEVKVPAGWERRLDLLSGKTFLTPHRHQAAQGGQQDLNLPPTASTAPAAPTTTTCAAVCTLDMVRDALQRAAAARSARSPDTSSSSSASTSSSCPSLGKRSRSPPSSTASPPANPAMRAAACPSCLTYVLIAEADPRCPRCASKVPPLPTKPAAHSSGKKPKIDLNAAADDTE</sequence>
<dbReference type="Proteomes" id="UP000015105">
    <property type="component" value="Chromosome 2D"/>
</dbReference>
<reference evidence="3" key="3">
    <citation type="journal article" date="2017" name="Nature">
        <title>Genome sequence of the progenitor of the wheat D genome Aegilops tauschii.</title>
        <authorList>
            <person name="Luo M.C."/>
            <person name="Gu Y.Q."/>
            <person name="Puiu D."/>
            <person name="Wang H."/>
            <person name="Twardziok S.O."/>
            <person name="Deal K.R."/>
            <person name="Huo N."/>
            <person name="Zhu T."/>
            <person name="Wang L."/>
            <person name="Wang Y."/>
            <person name="McGuire P.E."/>
            <person name="Liu S."/>
            <person name="Long H."/>
            <person name="Ramasamy R.K."/>
            <person name="Rodriguez J.C."/>
            <person name="Van S.L."/>
            <person name="Yuan L."/>
            <person name="Wang Z."/>
            <person name="Xia Z."/>
            <person name="Xiao L."/>
            <person name="Anderson O.D."/>
            <person name="Ouyang S."/>
            <person name="Liang Y."/>
            <person name="Zimin A.V."/>
            <person name="Pertea G."/>
            <person name="Qi P."/>
            <person name="Bennetzen J.L."/>
            <person name="Dai X."/>
            <person name="Dawson M.W."/>
            <person name="Muller H.G."/>
            <person name="Kugler K."/>
            <person name="Rivarola-Duarte L."/>
            <person name="Spannagl M."/>
            <person name="Mayer K.F.X."/>
            <person name="Lu F.H."/>
            <person name="Bevan M.W."/>
            <person name="Leroy P."/>
            <person name="Li P."/>
            <person name="You F.M."/>
            <person name="Sun Q."/>
            <person name="Liu Z."/>
            <person name="Lyons E."/>
            <person name="Wicker T."/>
            <person name="Salzberg S.L."/>
            <person name="Devos K.M."/>
            <person name="Dvorak J."/>
        </authorList>
    </citation>
    <scope>NUCLEOTIDE SEQUENCE [LARGE SCALE GENOMIC DNA]</scope>
    <source>
        <strain evidence="3">cv. AL8/78</strain>
    </source>
</reference>
<reference evidence="4" key="2">
    <citation type="journal article" date="2017" name="Nat. Plants">
        <title>The Aegilops tauschii genome reveals multiple impacts of transposons.</title>
        <authorList>
            <person name="Zhao G."/>
            <person name="Zou C."/>
            <person name="Li K."/>
            <person name="Wang K."/>
            <person name="Li T."/>
            <person name="Gao L."/>
            <person name="Zhang X."/>
            <person name="Wang H."/>
            <person name="Yang Z."/>
            <person name="Liu X."/>
            <person name="Jiang W."/>
            <person name="Mao L."/>
            <person name="Kong X."/>
            <person name="Jiao Y."/>
            <person name="Jia J."/>
        </authorList>
    </citation>
    <scope>NUCLEOTIDE SEQUENCE [LARGE SCALE GENOMIC DNA]</scope>
    <source>
        <strain evidence="4">cv. AL8/78</strain>
    </source>
</reference>
<proteinExistence type="predicted"/>
<dbReference type="AlphaFoldDB" id="A0A453CYK5"/>
<dbReference type="InterPro" id="IPR055281">
    <property type="entry name" value="GIR1-2/SIED1"/>
</dbReference>
<feature type="region of interest" description="Disordered" evidence="1">
    <location>
        <begin position="217"/>
        <end position="249"/>
    </location>
</feature>
<name>A0A453CYK5_AEGTS</name>
<keyword evidence="4" id="KW-1185">Reference proteome</keyword>